<keyword evidence="8" id="KW-0614">Plasmid</keyword>
<dbReference type="Gene3D" id="3.40.50.1820">
    <property type="entry name" value="alpha/beta hydrolase"/>
    <property type="match status" value="2"/>
</dbReference>
<dbReference type="AlphaFoldDB" id="A0A1B2EX95"/>
<dbReference type="EMBL" id="CP016619">
    <property type="protein sequence ID" value="ANY84588.1"/>
    <property type="molecule type" value="Genomic_DNA"/>
</dbReference>
<dbReference type="KEGG" id="moc:BB934_41115"/>
<evidence type="ECO:0000256" key="7">
    <source>
        <dbReference type="ARBA" id="ARBA00023157"/>
    </source>
</evidence>
<dbReference type="Pfam" id="PF07519">
    <property type="entry name" value="Tannase"/>
    <property type="match status" value="1"/>
</dbReference>
<keyword evidence="4" id="KW-0732">Signal</keyword>
<evidence type="ECO:0000256" key="4">
    <source>
        <dbReference type="ARBA" id="ARBA00022729"/>
    </source>
</evidence>
<evidence type="ECO:0000256" key="5">
    <source>
        <dbReference type="ARBA" id="ARBA00022801"/>
    </source>
</evidence>
<sequence>MYVPAWAIGLPSSGAVVQSATLVAADAANNPNGEYCAVKGLIVPVSAEAPNMEFQVNLPTNWNGKAVQLGGGGYNGTLVTGLGIAGLQPATVPTPLRQGYVTLGSDGGHKGAPGFDGTFGMNDEALLNFGKQAVKKTHDVALAVVKARYGTAPRRFYYIGNSQGGHEALDAAARYSADYDGVVANYPAYNVTLLHLGSLNAGKALYANGGAGWMNAAETKLLTDAVHQACDGLDGAQDGIISNIAGCNAAFNIETVKSTLRCPNGSDTGDTCLSDAQIAAVEKIASPYRPGFAIAGMEEFPRWSLLEGARFEGRSTFGTRPVPGNPPTSADALLYNAGAATTKFILTRNPAFDALTFEPTTLKGRTQGAGAIMDVTDIDLTPFRQKGGKIILLHGTTDDFITPHNTVAYYNRHKALQGEANMDSFVRFYVVPGLSHGFGAFNAKYDGLAVLDNWVETDKAPETLVAIDGNQGANRTRPMCRYPSWPRYNGSGSMDDAANFNCVSQ</sequence>
<reference evidence="8" key="1">
    <citation type="submission" date="2016-07" db="EMBL/GenBank/DDBJ databases">
        <title>Microvirga ossetica sp. nov. a new species of rhizobia isolated from root nodules of the legume species Vicia alpestris Steven originated from North Ossetia region in the Caucasus.</title>
        <authorList>
            <person name="Safronova V.I."/>
            <person name="Kuznetsova I.G."/>
            <person name="Sazanova A.L."/>
            <person name="Belimov A."/>
            <person name="Andronov E."/>
            <person name="Osledkin Y.S."/>
            <person name="Onishchuk O.P."/>
            <person name="Kurchak O.N."/>
            <person name="Shaposhnikov A.I."/>
            <person name="Willems A."/>
            <person name="Tikhonovich I.A."/>
        </authorList>
    </citation>
    <scope>NUCLEOTIDE SEQUENCE [LARGE SCALE GENOMIC DNA]</scope>
    <source>
        <strain evidence="8">V5/3M</strain>
        <plasmid evidence="8">unnamed2</plasmid>
    </source>
</reference>
<comment type="similarity">
    <text evidence="1">Belongs to the tannase family.</text>
</comment>
<keyword evidence="3" id="KW-0479">Metal-binding</keyword>
<accession>A0A1B2EX95</accession>
<dbReference type="InterPro" id="IPR029058">
    <property type="entry name" value="AB_hydrolase_fold"/>
</dbReference>
<dbReference type="PANTHER" id="PTHR33938:SF15">
    <property type="entry name" value="FERULOYL ESTERASE B-RELATED"/>
    <property type="match status" value="1"/>
</dbReference>
<keyword evidence="6" id="KW-0106">Calcium</keyword>
<proteinExistence type="inferred from homology"/>
<dbReference type="SUPFAM" id="SSF53474">
    <property type="entry name" value="alpha/beta-Hydrolases"/>
    <property type="match status" value="1"/>
</dbReference>
<name>A0A1B2EX95_9HYPH</name>
<evidence type="ECO:0008006" key="9">
    <source>
        <dbReference type="Google" id="ProtNLM"/>
    </source>
</evidence>
<dbReference type="GO" id="GO:0046872">
    <property type="term" value="F:metal ion binding"/>
    <property type="evidence" value="ECO:0007669"/>
    <property type="project" value="UniProtKB-KW"/>
</dbReference>
<protein>
    <recommendedName>
        <fullName evidence="9">Feruloyl esterase</fullName>
    </recommendedName>
</protein>
<evidence type="ECO:0000256" key="3">
    <source>
        <dbReference type="ARBA" id="ARBA00022723"/>
    </source>
</evidence>
<evidence type="ECO:0000256" key="2">
    <source>
        <dbReference type="ARBA" id="ARBA00022487"/>
    </source>
</evidence>
<keyword evidence="5" id="KW-0378">Hydrolase</keyword>
<dbReference type="PANTHER" id="PTHR33938">
    <property type="entry name" value="FERULOYL ESTERASE B-RELATED"/>
    <property type="match status" value="1"/>
</dbReference>
<keyword evidence="7" id="KW-1015">Disulfide bond</keyword>
<evidence type="ECO:0000256" key="1">
    <source>
        <dbReference type="ARBA" id="ARBA00006249"/>
    </source>
</evidence>
<keyword evidence="2" id="KW-0719">Serine esterase</keyword>
<dbReference type="GO" id="GO:0052689">
    <property type="term" value="F:carboxylic ester hydrolase activity"/>
    <property type="evidence" value="ECO:0007669"/>
    <property type="project" value="UniProtKB-KW"/>
</dbReference>
<geneLocation type="plasmid" evidence="8">
    <name>unnamed2</name>
</geneLocation>
<dbReference type="InterPro" id="IPR011118">
    <property type="entry name" value="Tannase/feruloyl_esterase"/>
</dbReference>
<gene>
    <name evidence="8" type="ORF">BB934_41115</name>
</gene>
<evidence type="ECO:0000256" key="6">
    <source>
        <dbReference type="ARBA" id="ARBA00022837"/>
    </source>
</evidence>
<organism evidence="8">
    <name type="scientific">Microvirga ossetica</name>
    <dbReference type="NCBI Taxonomy" id="1882682"/>
    <lineage>
        <taxon>Bacteria</taxon>
        <taxon>Pseudomonadati</taxon>
        <taxon>Pseudomonadota</taxon>
        <taxon>Alphaproteobacteria</taxon>
        <taxon>Hyphomicrobiales</taxon>
        <taxon>Methylobacteriaceae</taxon>
        <taxon>Microvirga</taxon>
    </lineage>
</organism>
<evidence type="ECO:0000313" key="8">
    <source>
        <dbReference type="EMBL" id="ANY84588.1"/>
    </source>
</evidence>